<feature type="compositionally biased region" description="Low complexity" evidence="1">
    <location>
        <begin position="192"/>
        <end position="214"/>
    </location>
</feature>
<evidence type="ECO:0000313" key="3">
    <source>
        <dbReference type="Proteomes" id="UP000275078"/>
    </source>
</evidence>
<protein>
    <submittedName>
        <fullName evidence="2">Uncharacterized protein</fullName>
    </submittedName>
</protein>
<accession>A0A3N4HUE8</accession>
<feature type="region of interest" description="Disordered" evidence="1">
    <location>
        <begin position="189"/>
        <end position="247"/>
    </location>
</feature>
<feature type="compositionally biased region" description="Polar residues" evidence="1">
    <location>
        <begin position="1"/>
        <end position="14"/>
    </location>
</feature>
<keyword evidence="3" id="KW-1185">Reference proteome</keyword>
<dbReference type="EMBL" id="ML119763">
    <property type="protein sequence ID" value="RPA75440.1"/>
    <property type="molecule type" value="Genomic_DNA"/>
</dbReference>
<gene>
    <name evidence="2" type="ORF">BJ508DRAFT_332070</name>
</gene>
<sequence>MATPISIPQSTVLQNKRKASASPPRQEKMKPGPNAVRGYFIRITRTNSKHEHEQYIPKYIRYANIHHITQLLVNTIEENPEIWWEDGDNNDVVLREGGGICSYPQDPLDVPATNQVQEDITVFAQGGRVLTRKITVAFEMMNPNDPLLNKAVVAKPDRRIRKPPVVPNRPGALISGTSEIERRFLVQPVPQPTATPTGPTTAPLGPTTTATPAPTAKPPAQKPLPSFFPGQYPSSQGKTPTSKPDDKAVRIKNDAQEQAYRAVVAIRKNFAMLTTQLCNDAGIAKPTLSDEFQKLEKDLRKSLGKTDDDEDADAVDED</sequence>
<dbReference type="AlphaFoldDB" id="A0A3N4HUE8"/>
<feature type="compositionally biased region" description="Polar residues" evidence="1">
    <location>
        <begin position="232"/>
        <end position="242"/>
    </location>
</feature>
<dbReference type="Proteomes" id="UP000275078">
    <property type="component" value="Unassembled WGS sequence"/>
</dbReference>
<proteinExistence type="predicted"/>
<feature type="region of interest" description="Disordered" evidence="1">
    <location>
        <begin position="1"/>
        <end position="33"/>
    </location>
</feature>
<feature type="compositionally biased region" description="Acidic residues" evidence="1">
    <location>
        <begin position="307"/>
        <end position="318"/>
    </location>
</feature>
<reference evidence="2 3" key="1">
    <citation type="journal article" date="2018" name="Nat. Ecol. Evol.">
        <title>Pezizomycetes genomes reveal the molecular basis of ectomycorrhizal truffle lifestyle.</title>
        <authorList>
            <person name="Murat C."/>
            <person name="Payen T."/>
            <person name="Noel B."/>
            <person name="Kuo A."/>
            <person name="Morin E."/>
            <person name="Chen J."/>
            <person name="Kohler A."/>
            <person name="Krizsan K."/>
            <person name="Balestrini R."/>
            <person name="Da Silva C."/>
            <person name="Montanini B."/>
            <person name="Hainaut M."/>
            <person name="Levati E."/>
            <person name="Barry K.W."/>
            <person name="Belfiori B."/>
            <person name="Cichocki N."/>
            <person name="Clum A."/>
            <person name="Dockter R.B."/>
            <person name="Fauchery L."/>
            <person name="Guy J."/>
            <person name="Iotti M."/>
            <person name="Le Tacon F."/>
            <person name="Lindquist E.A."/>
            <person name="Lipzen A."/>
            <person name="Malagnac F."/>
            <person name="Mello A."/>
            <person name="Molinier V."/>
            <person name="Miyauchi S."/>
            <person name="Poulain J."/>
            <person name="Riccioni C."/>
            <person name="Rubini A."/>
            <person name="Sitrit Y."/>
            <person name="Splivallo R."/>
            <person name="Traeger S."/>
            <person name="Wang M."/>
            <person name="Zifcakova L."/>
            <person name="Wipf D."/>
            <person name="Zambonelli A."/>
            <person name="Paolocci F."/>
            <person name="Nowrousian M."/>
            <person name="Ottonello S."/>
            <person name="Baldrian P."/>
            <person name="Spatafora J.W."/>
            <person name="Henrissat B."/>
            <person name="Nagy L.G."/>
            <person name="Aury J.M."/>
            <person name="Wincker P."/>
            <person name="Grigoriev I.V."/>
            <person name="Bonfante P."/>
            <person name="Martin F.M."/>
        </authorList>
    </citation>
    <scope>NUCLEOTIDE SEQUENCE [LARGE SCALE GENOMIC DNA]</scope>
    <source>
        <strain evidence="2 3">RN42</strain>
    </source>
</reference>
<organism evidence="2 3">
    <name type="scientific">Ascobolus immersus RN42</name>
    <dbReference type="NCBI Taxonomy" id="1160509"/>
    <lineage>
        <taxon>Eukaryota</taxon>
        <taxon>Fungi</taxon>
        <taxon>Dikarya</taxon>
        <taxon>Ascomycota</taxon>
        <taxon>Pezizomycotina</taxon>
        <taxon>Pezizomycetes</taxon>
        <taxon>Pezizales</taxon>
        <taxon>Ascobolaceae</taxon>
        <taxon>Ascobolus</taxon>
    </lineage>
</organism>
<feature type="region of interest" description="Disordered" evidence="1">
    <location>
        <begin position="299"/>
        <end position="318"/>
    </location>
</feature>
<name>A0A3N4HUE8_ASCIM</name>
<evidence type="ECO:0000313" key="2">
    <source>
        <dbReference type="EMBL" id="RPA75440.1"/>
    </source>
</evidence>
<evidence type="ECO:0000256" key="1">
    <source>
        <dbReference type="SAM" id="MobiDB-lite"/>
    </source>
</evidence>